<dbReference type="Gene3D" id="3.30.1490.20">
    <property type="entry name" value="ATP-grasp fold, A domain"/>
    <property type="match status" value="1"/>
</dbReference>
<dbReference type="GO" id="GO:0016740">
    <property type="term" value="F:transferase activity"/>
    <property type="evidence" value="ECO:0007669"/>
    <property type="project" value="UniProtKB-KW"/>
</dbReference>
<dbReference type="SUPFAM" id="SSF52440">
    <property type="entry name" value="PreATP-grasp domain"/>
    <property type="match status" value="1"/>
</dbReference>
<dbReference type="InterPro" id="IPR000089">
    <property type="entry name" value="Biotin_lipoyl"/>
</dbReference>
<keyword evidence="6 9" id="KW-0067">ATP-binding</keyword>
<keyword evidence="5 9" id="KW-0547">Nucleotide-binding</keyword>
<dbReference type="SUPFAM" id="SSF51246">
    <property type="entry name" value="Rudiment single hybrid motif"/>
    <property type="match status" value="1"/>
</dbReference>
<feature type="compositionally biased region" description="Low complexity" evidence="10">
    <location>
        <begin position="458"/>
        <end position="475"/>
    </location>
</feature>
<feature type="domain" description="CoA carboxyltransferase C-terminal" evidence="15">
    <location>
        <begin position="840"/>
        <end position="1078"/>
    </location>
</feature>
<proteinExistence type="predicted"/>
<reference evidence="16 17" key="1">
    <citation type="submission" date="2016-10" db="EMBL/GenBank/DDBJ databases">
        <authorList>
            <person name="de Groot N.N."/>
        </authorList>
    </citation>
    <scope>NUCLEOTIDE SEQUENCE [LARGE SCALE GENOMIC DNA]</scope>
    <source>
        <strain evidence="16 17">CGMCC 4.1877</strain>
    </source>
</reference>
<evidence type="ECO:0000256" key="4">
    <source>
        <dbReference type="ARBA" id="ARBA00022598"/>
    </source>
</evidence>
<protein>
    <recommendedName>
        <fullName evidence="3">acetyl-CoA carboxylase</fullName>
        <ecNumber evidence="3">6.4.1.2</ecNumber>
    </recommendedName>
</protein>
<evidence type="ECO:0000313" key="16">
    <source>
        <dbReference type="EMBL" id="SFN26911.1"/>
    </source>
</evidence>
<dbReference type="SMART" id="SM00878">
    <property type="entry name" value="Biotin_carb_C"/>
    <property type="match status" value="1"/>
</dbReference>
<dbReference type="Gene3D" id="3.90.226.10">
    <property type="entry name" value="2-enoyl-CoA Hydratase, Chain A, domain 1"/>
    <property type="match status" value="2"/>
</dbReference>
<keyword evidence="8" id="KW-0511">Multifunctional enzyme</keyword>
<dbReference type="Pfam" id="PF02785">
    <property type="entry name" value="Biotin_carb_C"/>
    <property type="match status" value="1"/>
</dbReference>
<evidence type="ECO:0000313" key="17">
    <source>
        <dbReference type="Proteomes" id="UP000199614"/>
    </source>
</evidence>
<dbReference type="Gene3D" id="2.40.50.100">
    <property type="match status" value="1"/>
</dbReference>
<dbReference type="PROSITE" id="PS50975">
    <property type="entry name" value="ATP_GRASP"/>
    <property type="match status" value="1"/>
</dbReference>
<comment type="pathway">
    <text evidence="2">Lipid metabolism; malonyl-CoA biosynthesis; malonyl-CoA from acetyl-CoA: step 1/1.</text>
</comment>
<evidence type="ECO:0000256" key="7">
    <source>
        <dbReference type="ARBA" id="ARBA00023267"/>
    </source>
</evidence>
<name>A0A1I4XM16_PSUAM</name>
<accession>A0A1I4XM16</accession>
<dbReference type="InterPro" id="IPR034733">
    <property type="entry name" value="AcCoA_carboxyl_beta"/>
</dbReference>
<dbReference type="InterPro" id="IPR011764">
    <property type="entry name" value="Biotin_carboxylation_dom"/>
</dbReference>
<dbReference type="UniPathway" id="UPA00655">
    <property type="reaction ID" value="UER00711"/>
</dbReference>
<dbReference type="InterPro" id="IPR016185">
    <property type="entry name" value="PreATP-grasp_dom_sf"/>
</dbReference>
<feature type="domain" description="Biotin carboxylation" evidence="13">
    <location>
        <begin position="1"/>
        <end position="444"/>
    </location>
</feature>
<dbReference type="PROSITE" id="PS50968">
    <property type="entry name" value="BIOTINYL_LIPOYL"/>
    <property type="match status" value="1"/>
</dbReference>
<dbReference type="STRING" id="260086.SAMN05216207_1011135"/>
<dbReference type="CDD" id="cd06850">
    <property type="entry name" value="biotinyl_domain"/>
    <property type="match status" value="1"/>
</dbReference>
<dbReference type="Pfam" id="PF00364">
    <property type="entry name" value="Biotin_lipoyl"/>
    <property type="match status" value="1"/>
</dbReference>
<evidence type="ECO:0000256" key="6">
    <source>
        <dbReference type="ARBA" id="ARBA00022840"/>
    </source>
</evidence>
<dbReference type="AlphaFoldDB" id="A0A1I4XM16"/>
<evidence type="ECO:0000256" key="5">
    <source>
        <dbReference type="ARBA" id="ARBA00022741"/>
    </source>
</evidence>
<keyword evidence="16" id="KW-0808">Transferase</keyword>
<comment type="cofactor">
    <cofactor evidence="1">
        <name>biotin</name>
        <dbReference type="ChEBI" id="CHEBI:57586"/>
    </cofactor>
</comment>
<feature type="region of interest" description="Disordered" evidence="10">
    <location>
        <begin position="455"/>
        <end position="475"/>
    </location>
</feature>
<dbReference type="InterPro" id="IPR005482">
    <property type="entry name" value="Biotin_COase_C"/>
</dbReference>
<dbReference type="PANTHER" id="PTHR48095:SF5">
    <property type="entry name" value="BLL7292 PROTEIN"/>
    <property type="match status" value="1"/>
</dbReference>
<evidence type="ECO:0000259" key="12">
    <source>
        <dbReference type="PROSITE" id="PS50975"/>
    </source>
</evidence>
<dbReference type="InterPro" id="IPR011762">
    <property type="entry name" value="COA_CT_N"/>
</dbReference>
<dbReference type="SUPFAM" id="SSF51230">
    <property type="entry name" value="Single hybrid motif"/>
    <property type="match status" value="1"/>
</dbReference>
<dbReference type="PROSITE" id="PS00867">
    <property type="entry name" value="CPSASE_2"/>
    <property type="match status" value="1"/>
</dbReference>
<evidence type="ECO:0000256" key="1">
    <source>
        <dbReference type="ARBA" id="ARBA00001953"/>
    </source>
</evidence>
<evidence type="ECO:0000259" key="14">
    <source>
        <dbReference type="PROSITE" id="PS50980"/>
    </source>
</evidence>
<dbReference type="RefSeq" id="WP_093342375.1">
    <property type="nucleotide sequence ID" value="NZ_FOUY01000011.1"/>
</dbReference>
<dbReference type="PROSITE" id="PS50979">
    <property type="entry name" value="BC"/>
    <property type="match status" value="1"/>
</dbReference>
<dbReference type="EMBL" id="FOUY01000011">
    <property type="protein sequence ID" value="SFN26911.1"/>
    <property type="molecule type" value="Genomic_DNA"/>
</dbReference>
<feature type="domain" description="ATP-grasp" evidence="12">
    <location>
        <begin position="117"/>
        <end position="311"/>
    </location>
</feature>
<evidence type="ECO:0000256" key="10">
    <source>
        <dbReference type="SAM" id="MobiDB-lite"/>
    </source>
</evidence>
<dbReference type="GO" id="GO:0003989">
    <property type="term" value="F:acetyl-CoA carboxylase activity"/>
    <property type="evidence" value="ECO:0007669"/>
    <property type="project" value="UniProtKB-EC"/>
</dbReference>
<evidence type="ECO:0000256" key="3">
    <source>
        <dbReference type="ARBA" id="ARBA00013058"/>
    </source>
</evidence>
<feature type="domain" description="CoA carboxyltransferase N-terminal" evidence="14">
    <location>
        <begin position="573"/>
        <end position="835"/>
    </location>
</feature>
<dbReference type="OrthoDB" id="9803706at2"/>
<dbReference type="Gene3D" id="3.30.470.20">
    <property type="entry name" value="ATP-grasp fold, B domain"/>
    <property type="match status" value="1"/>
</dbReference>
<dbReference type="Proteomes" id="UP000199614">
    <property type="component" value="Unassembled WGS sequence"/>
</dbReference>
<keyword evidence="17" id="KW-1185">Reference proteome</keyword>
<keyword evidence="4" id="KW-0436">Ligase</keyword>
<evidence type="ECO:0000256" key="9">
    <source>
        <dbReference type="PROSITE-ProRule" id="PRU00409"/>
    </source>
</evidence>
<dbReference type="InterPro" id="IPR011761">
    <property type="entry name" value="ATP-grasp"/>
</dbReference>
<dbReference type="GO" id="GO:0046872">
    <property type="term" value="F:metal ion binding"/>
    <property type="evidence" value="ECO:0007669"/>
    <property type="project" value="InterPro"/>
</dbReference>
<dbReference type="Pfam" id="PF01039">
    <property type="entry name" value="Carboxyl_trans"/>
    <property type="match status" value="1"/>
</dbReference>
<dbReference type="InterPro" id="IPR011054">
    <property type="entry name" value="Rudment_hybrid_motif"/>
</dbReference>
<evidence type="ECO:0000256" key="8">
    <source>
        <dbReference type="ARBA" id="ARBA00023268"/>
    </source>
</evidence>
<dbReference type="Pfam" id="PF02786">
    <property type="entry name" value="CPSase_L_D2"/>
    <property type="match status" value="1"/>
</dbReference>
<dbReference type="GO" id="GO:0005524">
    <property type="term" value="F:ATP binding"/>
    <property type="evidence" value="ECO:0007669"/>
    <property type="project" value="UniProtKB-UniRule"/>
</dbReference>
<dbReference type="GO" id="GO:2001295">
    <property type="term" value="P:malonyl-CoA biosynthetic process"/>
    <property type="evidence" value="ECO:0007669"/>
    <property type="project" value="UniProtKB-UniPathway"/>
</dbReference>
<dbReference type="InterPro" id="IPR005479">
    <property type="entry name" value="CPAse_ATP-bd"/>
</dbReference>
<evidence type="ECO:0000256" key="2">
    <source>
        <dbReference type="ARBA" id="ARBA00004956"/>
    </source>
</evidence>
<keyword evidence="7" id="KW-0092">Biotin</keyword>
<evidence type="ECO:0000259" key="13">
    <source>
        <dbReference type="PROSITE" id="PS50979"/>
    </source>
</evidence>
<dbReference type="InterPro" id="IPR011053">
    <property type="entry name" value="Single_hybrid_motif"/>
</dbReference>
<dbReference type="InterPro" id="IPR029045">
    <property type="entry name" value="ClpP/crotonase-like_dom_sf"/>
</dbReference>
<dbReference type="SUPFAM" id="SSF56059">
    <property type="entry name" value="Glutathione synthetase ATP-binding domain-like"/>
    <property type="match status" value="1"/>
</dbReference>
<dbReference type="PANTHER" id="PTHR48095">
    <property type="entry name" value="PYRUVATE CARBOXYLASE SUBUNIT A"/>
    <property type="match status" value="1"/>
</dbReference>
<evidence type="ECO:0000259" key="11">
    <source>
        <dbReference type="PROSITE" id="PS50968"/>
    </source>
</evidence>
<dbReference type="InterPro" id="IPR051602">
    <property type="entry name" value="ACC_Biotin_Carboxylase"/>
</dbReference>
<dbReference type="InterPro" id="IPR013815">
    <property type="entry name" value="ATP_grasp_subdomain_1"/>
</dbReference>
<dbReference type="Gene3D" id="3.40.50.20">
    <property type="match status" value="1"/>
</dbReference>
<dbReference type="SUPFAM" id="SSF52096">
    <property type="entry name" value="ClpP/crotonase"/>
    <property type="match status" value="2"/>
</dbReference>
<dbReference type="PROSITE" id="PS50989">
    <property type="entry name" value="COA_CT_CTER"/>
    <property type="match status" value="1"/>
</dbReference>
<dbReference type="EC" id="6.4.1.2" evidence="3"/>
<dbReference type="InterPro" id="IPR011763">
    <property type="entry name" value="COA_CT_C"/>
</dbReference>
<feature type="domain" description="Lipoyl-binding" evidence="11">
    <location>
        <begin position="477"/>
        <end position="556"/>
    </location>
</feature>
<dbReference type="Pfam" id="PF00289">
    <property type="entry name" value="Biotin_carb_N"/>
    <property type="match status" value="1"/>
</dbReference>
<dbReference type="InterPro" id="IPR005481">
    <property type="entry name" value="BC-like_N"/>
</dbReference>
<evidence type="ECO:0000259" key="15">
    <source>
        <dbReference type="PROSITE" id="PS50989"/>
    </source>
</evidence>
<organism evidence="16 17">
    <name type="scientific">Pseudonocardia ammonioxydans</name>
    <dbReference type="NCBI Taxonomy" id="260086"/>
    <lineage>
        <taxon>Bacteria</taxon>
        <taxon>Bacillati</taxon>
        <taxon>Actinomycetota</taxon>
        <taxon>Actinomycetes</taxon>
        <taxon>Pseudonocardiales</taxon>
        <taxon>Pseudonocardiaceae</taxon>
        <taxon>Pseudonocardia</taxon>
    </lineage>
</organism>
<gene>
    <name evidence="16" type="ORF">SAMN05216207_1011135</name>
</gene>
<dbReference type="PROSITE" id="PS50980">
    <property type="entry name" value="COA_CT_NTER"/>
    <property type="match status" value="1"/>
</dbReference>
<sequence>MNLLVANRAEIAVRIMDTAAASGLRTVAVHPDDDAGCAHVAHADEAVRLPGAGAAAYLDVDEVVAAAVRTGCDTLHPGYGFLSENPALARACAAHGITFVGPAPEALELYGDKSRARAHAAAVGVPVLTGTTGPTDLAAAREFLAGLGAGGAVMVKALAGGGGRGMRPVTRAEDLDEALRRCAAEAQAAFGDAGVYVERLLRDARHVEVQVLGDGHDVCVLGDRDCSAQRRRQKLVEIAPAPALPDGVRAGLHDAARRIAGGCAGLATVEFLLAGEEFVFLEVNPRIQVEHTVTEEVTGLDLVELGLRVAGGARLADLELGATPAARGAAVQARVNTETVTADGTVVPGSGTLTRFQPPTGRGLRVDTHGYAGYPVGPRYDALLAKVVASGPGTAAAAARAARALAGFDVDGVATNLALLQALLERPELADGTLHTGFVDAHLAELAERPRTVTLPDTAASTTEPATTEPATTGGAVNAVPIAPEGTEPVASPQQGVVVTVEVAEGDTVAAGAELVVVEAMKMQHAVCSARAGVVDTLAVKVGDTVTAGSPVAFLAATGDDEAAAGPEADADPDRIRPDLAEVLDRRAGLLDDGRPEATARRHANGRRTARENLDDLLDDGSFVEYGGLTIAAQRARRGFDDLVARTPADGLLTGTGTVDGLPVAVLAYDYTVLAGTQGLHNHKKTDRLLQLAGRDRLPVVIFAEGGGGRPGDTDTSAVAQLDVPTFRLLAELHGRVPTLAVVAGYCFAGNAALAGSCDTIIATEGSSLGMGGPAMIEGGGLGRVAAADVGPMEMQWANGVVDRLVPDDAAAVADARRWLSYVGAGTAEEGTGTGGGAAADQRTLRHLVPENRVRAYRLRPVLETLFDTGSVLELRGGFGVGVVTAFARLDGRAVGVLANNPEHLGGAIDADASDKAAAFLQLCEAHRIPVVSLCDTPGFMVGPEAERTATVRRFGAMFVAGAQLTVPLCTVVLRKAYGLGAMAMAGGSLHAPAITVGWPTAEFGGMGLEGAVRLGYRAELEAIEDPDARRARFDELLAGYYERGKALHVATVFEIDDVIDPADTRAVLIRVLAQRDR</sequence>